<dbReference type="Pfam" id="PF00076">
    <property type="entry name" value="RRM_1"/>
    <property type="match status" value="1"/>
</dbReference>
<sequence>FADYPSWSDERDSYTDANWSAPPAAPSHYGGGGGGGGYPGADYPAPEPYRGGGGGYGGYESYGSAGGGSYGGGGGGGGYASSNSSYVPAKPVGAAKSSEISFDTSSRDPAHLRSRVFIGCLGQSGVVCEDIIELCRPFGGLMAVTLFKGYAFVQFDHAEDADNACEVLNGKRWKGVNIDVHLAMEGLVRKTLPPKRGADGGRGGRGGGM</sequence>
<feature type="region of interest" description="Disordered" evidence="2">
    <location>
        <begin position="1"/>
        <end position="50"/>
    </location>
</feature>
<accession>A0AAV5TYJ6</accession>
<feature type="compositionally biased region" description="Gly residues" evidence="2">
    <location>
        <begin position="29"/>
        <end position="39"/>
    </location>
</feature>
<dbReference type="GO" id="GO:0003723">
    <property type="term" value="F:RNA binding"/>
    <property type="evidence" value="ECO:0007669"/>
    <property type="project" value="UniProtKB-UniRule"/>
</dbReference>
<dbReference type="SMART" id="SM00360">
    <property type="entry name" value="RRM"/>
    <property type="match status" value="1"/>
</dbReference>
<dbReference type="PANTHER" id="PTHR23295:SF6">
    <property type="entry name" value="NEOSIN, ISOFORM A"/>
    <property type="match status" value="1"/>
</dbReference>
<name>A0AAV5TYJ6_9BILA</name>
<dbReference type="InterPro" id="IPR012677">
    <property type="entry name" value="Nucleotide-bd_a/b_plait_sf"/>
</dbReference>
<evidence type="ECO:0000259" key="3">
    <source>
        <dbReference type="PROSITE" id="PS50102"/>
    </source>
</evidence>
<dbReference type="EMBL" id="BTSX01000005">
    <property type="protein sequence ID" value="GMS99262.1"/>
    <property type="molecule type" value="Genomic_DNA"/>
</dbReference>
<organism evidence="4 5">
    <name type="scientific">Pristionchus entomophagus</name>
    <dbReference type="NCBI Taxonomy" id="358040"/>
    <lineage>
        <taxon>Eukaryota</taxon>
        <taxon>Metazoa</taxon>
        <taxon>Ecdysozoa</taxon>
        <taxon>Nematoda</taxon>
        <taxon>Chromadorea</taxon>
        <taxon>Rhabditida</taxon>
        <taxon>Rhabditina</taxon>
        <taxon>Diplogasteromorpha</taxon>
        <taxon>Diplogasteroidea</taxon>
        <taxon>Neodiplogasteridae</taxon>
        <taxon>Pristionchus</taxon>
    </lineage>
</organism>
<evidence type="ECO:0000313" key="4">
    <source>
        <dbReference type="EMBL" id="GMS99262.1"/>
    </source>
</evidence>
<dbReference type="SUPFAM" id="SSF54928">
    <property type="entry name" value="RNA-binding domain, RBD"/>
    <property type="match status" value="1"/>
</dbReference>
<feature type="domain" description="RRM" evidence="3">
    <location>
        <begin position="114"/>
        <end position="185"/>
    </location>
</feature>
<dbReference type="PROSITE" id="PS50102">
    <property type="entry name" value="RRM"/>
    <property type="match status" value="1"/>
</dbReference>
<evidence type="ECO:0000313" key="5">
    <source>
        <dbReference type="Proteomes" id="UP001432027"/>
    </source>
</evidence>
<reference evidence="4" key="1">
    <citation type="submission" date="2023-10" db="EMBL/GenBank/DDBJ databases">
        <title>Genome assembly of Pristionchus species.</title>
        <authorList>
            <person name="Yoshida K."/>
            <person name="Sommer R.J."/>
        </authorList>
    </citation>
    <scope>NUCLEOTIDE SEQUENCE</scope>
    <source>
        <strain evidence="4">RS0144</strain>
    </source>
</reference>
<comment type="caution">
    <text evidence="4">The sequence shown here is derived from an EMBL/GenBank/DDBJ whole genome shotgun (WGS) entry which is preliminary data.</text>
</comment>
<dbReference type="AlphaFoldDB" id="A0AAV5TYJ6"/>
<protein>
    <recommendedName>
        <fullName evidence="3">RRM domain-containing protein</fullName>
    </recommendedName>
</protein>
<feature type="non-terminal residue" evidence="4">
    <location>
        <position position="209"/>
    </location>
</feature>
<gene>
    <name evidence="4" type="ORF">PENTCL1PPCAC_21437</name>
</gene>
<keyword evidence="5" id="KW-1185">Reference proteome</keyword>
<proteinExistence type="predicted"/>
<dbReference type="InterPro" id="IPR052600">
    <property type="entry name" value="Nuc_rcpt_coact/corep"/>
</dbReference>
<feature type="non-terminal residue" evidence="4">
    <location>
        <position position="1"/>
    </location>
</feature>
<evidence type="ECO:0000256" key="2">
    <source>
        <dbReference type="SAM" id="MobiDB-lite"/>
    </source>
</evidence>
<keyword evidence="1" id="KW-0694">RNA-binding</keyword>
<dbReference type="InterPro" id="IPR000504">
    <property type="entry name" value="RRM_dom"/>
</dbReference>
<evidence type="ECO:0000256" key="1">
    <source>
        <dbReference type="PROSITE-ProRule" id="PRU00176"/>
    </source>
</evidence>
<dbReference type="Gene3D" id="3.30.70.330">
    <property type="match status" value="1"/>
</dbReference>
<dbReference type="Proteomes" id="UP001432027">
    <property type="component" value="Unassembled WGS sequence"/>
</dbReference>
<dbReference type="InterPro" id="IPR035979">
    <property type="entry name" value="RBD_domain_sf"/>
</dbReference>
<dbReference type="PANTHER" id="PTHR23295">
    <property type="entry name" value="NUCLEAR RECEPTOR COACTIVATOR 5-RELATED"/>
    <property type="match status" value="1"/>
</dbReference>